<sequence length="416" mass="48504">MVSKYKEISDDIQRQIKEGKLKKGDRIPSIRQLSSSYACSKDTVQRALLDLKYKQKLYAVPQSGYYVLDNYQLTELAPYFSLKEYNNLAYNDFRLCLNEALTGKETYLFNYYHQEEGLKELLFSLKNYLSGSAIYTNLNHIVVTSGSQQALYILCQMPFLSNKEVILLERPTYQRMESLVRALNLPLQFIERTSDSIDLKALEDLFKTGNIKYFYTISRYSNPLGLSYSRKEKEAIVELAHRYQVYIIEDDYLGDFAKTSEPALHYYDTNERVIYLKSFSMSIFPALRLASLVLPTSLLKTFLAYKSLIDLDTNLLMQKALSLYLDNGMFDKNLKYIKTFLQKKTKSLLSYLDKYYPELDYHVTAQHIIISCFPSIQQLKLAKEKSLDIIKTKEAYYIRFLINDATASQIDNIFKE</sequence>
<feature type="domain" description="HTH gntR-type" evidence="7">
    <location>
        <begin position="2"/>
        <end position="70"/>
    </location>
</feature>
<dbReference type="InterPro" id="IPR015424">
    <property type="entry name" value="PyrdxlP-dep_Trfase"/>
</dbReference>
<evidence type="ECO:0000256" key="4">
    <source>
        <dbReference type="ARBA" id="ARBA00023015"/>
    </source>
</evidence>
<evidence type="ECO:0000256" key="5">
    <source>
        <dbReference type="ARBA" id="ARBA00023125"/>
    </source>
</evidence>
<keyword evidence="2 8" id="KW-0032">Aminotransferase</keyword>
<name>A0ABY9LHE4_9STRE</name>
<dbReference type="InterPro" id="IPR004839">
    <property type="entry name" value="Aminotransferase_I/II_large"/>
</dbReference>
<dbReference type="Gene3D" id="1.10.10.10">
    <property type="entry name" value="Winged helix-like DNA-binding domain superfamily/Winged helix DNA-binding domain"/>
    <property type="match status" value="1"/>
</dbReference>
<dbReference type="InterPro" id="IPR051446">
    <property type="entry name" value="HTH_trans_reg/aminotransferase"/>
</dbReference>
<keyword evidence="4" id="KW-0805">Transcription regulation</keyword>
<evidence type="ECO:0000313" key="8">
    <source>
        <dbReference type="EMBL" id="WMB28263.1"/>
    </source>
</evidence>
<keyword evidence="3" id="KW-0663">Pyridoxal phosphate</keyword>
<gene>
    <name evidence="8" type="ORF">N1496_00760</name>
</gene>
<dbReference type="SMART" id="SM00345">
    <property type="entry name" value="HTH_GNTR"/>
    <property type="match status" value="1"/>
</dbReference>
<keyword evidence="2 8" id="KW-0808">Transferase</keyword>
<keyword evidence="9" id="KW-1185">Reference proteome</keyword>
<evidence type="ECO:0000256" key="2">
    <source>
        <dbReference type="ARBA" id="ARBA00022576"/>
    </source>
</evidence>
<comment type="similarity">
    <text evidence="1">In the C-terminal section; belongs to the class-I pyridoxal-phosphate-dependent aminotransferase family.</text>
</comment>
<proteinExistence type="inferred from homology"/>
<dbReference type="SUPFAM" id="SSF46785">
    <property type="entry name" value="Winged helix' DNA-binding domain"/>
    <property type="match status" value="1"/>
</dbReference>
<dbReference type="PROSITE" id="PS50949">
    <property type="entry name" value="HTH_GNTR"/>
    <property type="match status" value="1"/>
</dbReference>
<reference evidence="9" key="1">
    <citation type="submission" date="2022-10" db="EMBL/GenBank/DDBJ databases">
        <title>Streptococcus didelphis as causative of fatal infections in opossums (Didelphis albiventris).</title>
        <authorList>
            <person name="Breyer G.M."/>
            <person name="Da Silva M.E.R.J."/>
            <person name="Siqueira F.M."/>
        </authorList>
    </citation>
    <scope>NUCLEOTIDE SEQUENCE [LARGE SCALE GENOMIC DNA]</scope>
    <source>
        <strain evidence="9">LBVP101/21</strain>
    </source>
</reference>
<protein>
    <submittedName>
        <fullName evidence="8">PLP-dependent aminotransferase family protein</fullName>
    </submittedName>
</protein>
<dbReference type="Proteomes" id="UP001238096">
    <property type="component" value="Chromosome"/>
</dbReference>
<evidence type="ECO:0000259" key="7">
    <source>
        <dbReference type="PROSITE" id="PS50949"/>
    </source>
</evidence>
<accession>A0ABY9LHE4</accession>
<evidence type="ECO:0000256" key="3">
    <source>
        <dbReference type="ARBA" id="ARBA00022898"/>
    </source>
</evidence>
<evidence type="ECO:0000256" key="6">
    <source>
        <dbReference type="ARBA" id="ARBA00023163"/>
    </source>
</evidence>
<dbReference type="EMBL" id="CP110509">
    <property type="protein sequence ID" value="WMB28263.1"/>
    <property type="molecule type" value="Genomic_DNA"/>
</dbReference>
<dbReference type="Pfam" id="PF00392">
    <property type="entry name" value="GntR"/>
    <property type="match status" value="1"/>
</dbReference>
<dbReference type="RefSeq" id="WP_018365983.1">
    <property type="nucleotide sequence ID" value="NZ_CP104407.1"/>
</dbReference>
<dbReference type="Gene3D" id="3.40.640.10">
    <property type="entry name" value="Type I PLP-dependent aspartate aminotransferase-like (Major domain)"/>
    <property type="match status" value="1"/>
</dbReference>
<dbReference type="SUPFAM" id="SSF53383">
    <property type="entry name" value="PLP-dependent transferases"/>
    <property type="match status" value="1"/>
</dbReference>
<dbReference type="GO" id="GO:0008483">
    <property type="term" value="F:transaminase activity"/>
    <property type="evidence" value="ECO:0007669"/>
    <property type="project" value="UniProtKB-KW"/>
</dbReference>
<evidence type="ECO:0000256" key="1">
    <source>
        <dbReference type="ARBA" id="ARBA00005384"/>
    </source>
</evidence>
<dbReference type="InterPro" id="IPR036390">
    <property type="entry name" value="WH_DNA-bd_sf"/>
</dbReference>
<dbReference type="InterPro" id="IPR000524">
    <property type="entry name" value="Tscrpt_reg_HTH_GntR"/>
</dbReference>
<dbReference type="InterPro" id="IPR015421">
    <property type="entry name" value="PyrdxlP-dep_Trfase_major"/>
</dbReference>
<dbReference type="CDD" id="cd00609">
    <property type="entry name" value="AAT_like"/>
    <property type="match status" value="1"/>
</dbReference>
<keyword evidence="5" id="KW-0238">DNA-binding</keyword>
<dbReference type="InterPro" id="IPR036388">
    <property type="entry name" value="WH-like_DNA-bd_sf"/>
</dbReference>
<organism evidence="8 9">
    <name type="scientific">Streptococcus didelphis</name>
    <dbReference type="NCBI Taxonomy" id="102886"/>
    <lineage>
        <taxon>Bacteria</taxon>
        <taxon>Bacillati</taxon>
        <taxon>Bacillota</taxon>
        <taxon>Bacilli</taxon>
        <taxon>Lactobacillales</taxon>
        <taxon>Streptococcaceae</taxon>
        <taxon>Streptococcus</taxon>
    </lineage>
</organism>
<dbReference type="Pfam" id="PF00155">
    <property type="entry name" value="Aminotran_1_2"/>
    <property type="match status" value="1"/>
</dbReference>
<keyword evidence="6" id="KW-0804">Transcription</keyword>
<evidence type="ECO:0000313" key="9">
    <source>
        <dbReference type="Proteomes" id="UP001238096"/>
    </source>
</evidence>
<dbReference type="PANTHER" id="PTHR46577">
    <property type="entry name" value="HTH-TYPE TRANSCRIPTIONAL REGULATORY PROTEIN GABR"/>
    <property type="match status" value="1"/>
</dbReference>
<dbReference type="PANTHER" id="PTHR46577:SF1">
    <property type="entry name" value="HTH-TYPE TRANSCRIPTIONAL REGULATORY PROTEIN GABR"/>
    <property type="match status" value="1"/>
</dbReference>
<dbReference type="CDD" id="cd07377">
    <property type="entry name" value="WHTH_GntR"/>
    <property type="match status" value="1"/>
</dbReference>